<dbReference type="Proteomes" id="UP000189703">
    <property type="component" value="Unplaced"/>
</dbReference>
<dbReference type="OMA" id="ELCVICG"/>
<gene>
    <name evidence="3 4 5" type="primary">LOC104609676</name>
</gene>
<evidence type="ECO:0000313" key="4">
    <source>
        <dbReference type="RefSeq" id="XP_010274347.1"/>
    </source>
</evidence>
<reference evidence="3 4" key="1">
    <citation type="submission" date="2025-04" db="UniProtKB">
        <authorList>
            <consortium name="RefSeq"/>
        </authorList>
    </citation>
    <scope>IDENTIFICATION</scope>
</reference>
<feature type="domain" description="Myb/SANT-like" evidence="1">
    <location>
        <begin position="15"/>
        <end position="109"/>
    </location>
</feature>
<dbReference type="PANTHER" id="PTHR46929">
    <property type="entry name" value="EXPRESSED PROTEIN"/>
    <property type="match status" value="1"/>
</dbReference>
<dbReference type="KEGG" id="nnu:104609676"/>
<proteinExistence type="predicted"/>
<dbReference type="AlphaFoldDB" id="A0A1U8B113"/>
<evidence type="ECO:0000313" key="3">
    <source>
        <dbReference type="RefSeq" id="XP_010274346.1"/>
    </source>
</evidence>
<evidence type="ECO:0000259" key="1">
    <source>
        <dbReference type="Pfam" id="PF12776"/>
    </source>
</evidence>
<dbReference type="PANTHER" id="PTHR46929:SF33">
    <property type="entry name" value="L10-INTERACTING MYB DOMAIN-CONTAINING PROTEIN-LIKE ISOFORM X1"/>
    <property type="match status" value="1"/>
</dbReference>
<dbReference type="OrthoDB" id="1848055at2759"/>
<feature type="domain" description="Myb/SANT-like" evidence="1">
    <location>
        <begin position="176"/>
        <end position="269"/>
    </location>
</feature>
<accession>A0A1U8B113</accession>
<dbReference type="RefSeq" id="XP_010274346.1">
    <property type="nucleotide sequence ID" value="XM_010276044.2"/>
</dbReference>
<organism evidence="2 3">
    <name type="scientific">Nelumbo nucifera</name>
    <name type="common">Sacred lotus</name>
    <dbReference type="NCBI Taxonomy" id="4432"/>
    <lineage>
        <taxon>Eukaryota</taxon>
        <taxon>Viridiplantae</taxon>
        <taxon>Streptophyta</taxon>
        <taxon>Embryophyta</taxon>
        <taxon>Tracheophyta</taxon>
        <taxon>Spermatophyta</taxon>
        <taxon>Magnoliopsida</taxon>
        <taxon>Proteales</taxon>
        <taxon>Nelumbonaceae</taxon>
        <taxon>Nelumbo</taxon>
    </lineage>
</organism>
<dbReference type="GeneID" id="104609676"/>
<evidence type="ECO:0000313" key="5">
    <source>
        <dbReference type="RefSeq" id="XP_010274348.1"/>
    </source>
</evidence>
<evidence type="ECO:0000313" key="2">
    <source>
        <dbReference type="Proteomes" id="UP000189703"/>
    </source>
</evidence>
<sequence>MDGETQSTSDHSRTSWTPPMDRYLIDLLLDQVRRGNKIGHLFNKQAWTDMVGLFNDKFGPQYDEDVLKNQHNSLRKQYNDIVTLLGQSGFTWDERRQTVAANDYVWDDYLKAHPDSRLYKTKIVPYYNDLCIIYGHAIADGRYSLSSHDMDLGSEVAGKRTDTQLTISGDCSKIDWTMTMDHYFVELMKDQVHKGNKIGHIFKKKAWVQMIASFNENFGFQYEKDVLKNRYKNLRRQYNNIKILLGQSGFSLDETQQMVIADNCVWDDYIKAHPNARVFRNRVIPYYSDLCMIYGDTTTDIKFNHLDQGGELDNIVNVQSVVTPGGQHSQAMPVAQGGLMHSSRNFDTLDQQNKRRSEIPSTYQHSRKSRRCLHNDMMEALHKMAMAITSLTNKKEIDNSFSTENVIGLLQAVPDMDEELLLDACDILEDETNAKIFLALDATLRKKWLIRKLRSW</sequence>
<dbReference type="STRING" id="4432.A0A1U8B113"/>
<keyword evidence="2" id="KW-1185">Reference proteome</keyword>
<dbReference type="RefSeq" id="XP_010274347.1">
    <property type="nucleotide sequence ID" value="XM_010276045.2"/>
</dbReference>
<dbReference type="RefSeq" id="XP_010274348.1">
    <property type="nucleotide sequence ID" value="XM_010276046.2"/>
</dbReference>
<dbReference type="InterPro" id="IPR024752">
    <property type="entry name" value="Myb/SANT-like_dom"/>
</dbReference>
<name>A0A1U8B113_NELNU</name>
<dbReference type="eggNOG" id="ENOG502QSVV">
    <property type="taxonomic scope" value="Eukaryota"/>
</dbReference>
<dbReference type="Pfam" id="PF12776">
    <property type="entry name" value="Myb_DNA-bind_3"/>
    <property type="match status" value="2"/>
</dbReference>
<protein>
    <submittedName>
        <fullName evidence="3 4">L10-interacting MYB domain-containing protein-like isoform X1</fullName>
    </submittedName>
</protein>